<dbReference type="PANTHER" id="PTHR12128:SF66">
    <property type="entry name" value="4-HYDROXY-2-OXOGLUTARATE ALDOLASE, MITOCHONDRIAL"/>
    <property type="match status" value="1"/>
</dbReference>
<dbReference type="CDD" id="cd00408">
    <property type="entry name" value="DHDPS-like"/>
    <property type="match status" value="1"/>
</dbReference>
<evidence type="ECO:0000313" key="7">
    <source>
        <dbReference type="Proteomes" id="UP000076218"/>
    </source>
</evidence>
<name>A0A154UYZ0_9MICO</name>
<comment type="similarity">
    <text evidence="1 3">Belongs to the DapA family.</text>
</comment>
<evidence type="ECO:0000256" key="1">
    <source>
        <dbReference type="ARBA" id="ARBA00007592"/>
    </source>
</evidence>
<dbReference type="PRINTS" id="PR00146">
    <property type="entry name" value="DHPICSNTHASE"/>
</dbReference>
<dbReference type="Pfam" id="PF00701">
    <property type="entry name" value="DHDPS"/>
    <property type="match status" value="1"/>
</dbReference>
<dbReference type="EMBL" id="LQXA01000044">
    <property type="protein sequence ID" value="KZC94342.1"/>
    <property type="molecule type" value="Genomic_DNA"/>
</dbReference>
<evidence type="ECO:0000313" key="6">
    <source>
        <dbReference type="EMBL" id="KZC94342.1"/>
    </source>
</evidence>
<dbReference type="InterPro" id="IPR013785">
    <property type="entry name" value="Aldolase_TIM"/>
</dbReference>
<keyword evidence="2 3" id="KW-0456">Lyase</keyword>
<dbReference type="Proteomes" id="UP000076218">
    <property type="component" value="Unassembled WGS sequence"/>
</dbReference>
<sequence>MLTGHSAFPLTPLRDGAVDEAAFAGLVERLAAAGVDSIAALGSTGAYMYLDRDERRRVAAAAVRHAGPVPVIVGIGALGTSDVLALAEDAQQAGAAAVLLAPVTYQALTDDEVLGLYEDVTASLSVPLVVYDNPGTTHVRFTLDLYAAIARLPHVASIKIPGVPVDPDAAAAHVRAIRDRIPESVTVGVSGDARGAAGLIAGCDTWYSAIGGTLPGPVSAITRAVRAGDHAAARAESDRLRPVWDLFAEHGSYRVIAAIAAQLGLVGDDPLPRPVRGLGSVARARVAEAVESLRLGE</sequence>
<feature type="active site" description="Schiff-base intermediate with substrate" evidence="4">
    <location>
        <position position="159"/>
    </location>
</feature>
<dbReference type="InterPro" id="IPR002220">
    <property type="entry name" value="DapA-like"/>
</dbReference>
<dbReference type="OrthoDB" id="9778880at2"/>
<dbReference type="PIRSF" id="PIRSF001365">
    <property type="entry name" value="DHDPS"/>
    <property type="match status" value="1"/>
</dbReference>
<dbReference type="SMART" id="SM01130">
    <property type="entry name" value="DHDPS"/>
    <property type="match status" value="1"/>
</dbReference>
<organism evidence="6 7">
    <name type="scientific">Clavibacter tessellarius</name>
    <dbReference type="NCBI Taxonomy" id="31965"/>
    <lineage>
        <taxon>Bacteria</taxon>
        <taxon>Bacillati</taxon>
        <taxon>Actinomycetota</taxon>
        <taxon>Actinomycetes</taxon>
        <taxon>Micrococcales</taxon>
        <taxon>Microbacteriaceae</taxon>
        <taxon>Clavibacter</taxon>
    </lineage>
</organism>
<evidence type="ECO:0000256" key="4">
    <source>
        <dbReference type="PIRSR" id="PIRSR001365-1"/>
    </source>
</evidence>
<proteinExistence type="inferred from homology"/>
<protein>
    <submittedName>
        <fullName evidence="6">Dihydrodipicolinate synthase family protein</fullName>
    </submittedName>
</protein>
<evidence type="ECO:0000256" key="2">
    <source>
        <dbReference type="ARBA" id="ARBA00023239"/>
    </source>
</evidence>
<dbReference type="STRING" id="31965.AWH51_13555"/>
<feature type="active site" description="Proton donor/acceptor" evidence="4">
    <location>
        <position position="131"/>
    </location>
</feature>
<dbReference type="Gene3D" id="3.20.20.70">
    <property type="entry name" value="Aldolase class I"/>
    <property type="match status" value="1"/>
</dbReference>
<dbReference type="SUPFAM" id="SSF51569">
    <property type="entry name" value="Aldolase"/>
    <property type="match status" value="1"/>
</dbReference>
<feature type="binding site" evidence="5">
    <location>
        <position position="44"/>
    </location>
    <ligand>
        <name>pyruvate</name>
        <dbReference type="ChEBI" id="CHEBI:15361"/>
    </ligand>
</feature>
<dbReference type="AlphaFoldDB" id="A0A154UYZ0"/>
<dbReference type="RefSeq" id="WP_063072241.1">
    <property type="nucleotide sequence ID" value="NZ_LQXA01000044.1"/>
</dbReference>
<dbReference type="GO" id="GO:0005829">
    <property type="term" value="C:cytosol"/>
    <property type="evidence" value="ECO:0007669"/>
    <property type="project" value="TreeGrafter"/>
</dbReference>
<dbReference type="PANTHER" id="PTHR12128">
    <property type="entry name" value="DIHYDRODIPICOLINATE SYNTHASE"/>
    <property type="match status" value="1"/>
</dbReference>
<comment type="caution">
    <text evidence="6">The sequence shown here is derived from an EMBL/GenBank/DDBJ whole genome shotgun (WGS) entry which is preliminary data.</text>
</comment>
<gene>
    <name evidence="6" type="ORF">AWH51_13555</name>
</gene>
<reference evidence="6 7" key="1">
    <citation type="submission" date="2016-01" db="EMBL/GenBank/DDBJ databases">
        <title>Draft genome sequence of Clavibacter michiganensis subsp. tessellarius DOAB 609.</title>
        <authorList>
            <person name="Tambong J.T."/>
        </authorList>
    </citation>
    <scope>NUCLEOTIDE SEQUENCE [LARGE SCALE GENOMIC DNA]</scope>
    <source>
        <strain evidence="6 7">DOAB 609</strain>
    </source>
</reference>
<dbReference type="GO" id="GO:0008840">
    <property type="term" value="F:4-hydroxy-tetrahydrodipicolinate synthase activity"/>
    <property type="evidence" value="ECO:0007669"/>
    <property type="project" value="TreeGrafter"/>
</dbReference>
<accession>A0A154UYZ0</accession>
<evidence type="ECO:0000256" key="3">
    <source>
        <dbReference type="PIRNR" id="PIRNR001365"/>
    </source>
</evidence>
<evidence type="ECO:0000256" key="5">
    <source>
        <dbReference type="PIRSR" id="PIRSR001365-2"/>
    </source>
</evidence>